<dbReference type="RefSeq" id="WP_169098297.1">
    <property type="nucleotide sequence ID" value="NZ_JABBVZ010000018.1"/>
</dbReference>
<accession>A0A7Y0L3B6</accession>
<sequence length="168" mass="16755">MDNVLGIDVEVSPPVAPGLGVAPAPLTPGAPASGPIHDPYLGEGTPAVGAPGIVAPGAAVRTNHYPVTLVRDAGAQPVSPGDNLLLDQFRPDAPGLVRLAGAVQDAATFTVSLDGGVSAYALNGGTNLATGAWFEAQVTVAPGDQLVISVSTQTTVQGFRAVYVPDVL</sequence>
<proteinExistence type="predicted"/>
<protein>
    <submittedName>
        <fullName evidence="1">Uncharacterized protein</fullName>
    </submittedName>
</protein>
<dbReference type="AlphaFoldDB" id="A0A7Y0L3B6"/>
<dbReference type="Proteomes" id="UP000533476">
    <property type="component" value="Unassembled WGS sequence"/>
</dbReference>
<evidence type="ECO:0000313" key="1">
    <source>
        <dbReference type="EMBL" id="NMP22207.1"/>
    </source>
</evidence>
<name>A0A7Y0L3B6_9FIRM</name>
<dbReference type="EMBL" id="JABBVZ010000018">
    <property type="protein sequence ID" value="NMP22207.1"/>
    <property type="molecule type" value="Genomic_DNA"/>
</dbReference>
<organism evidence="1 2">
    <name type="scientific">Sulfobacillus harzensis</name>
    <dbReference type="NCBI Taxonomy" id="2729629"/>
    <lineage>
        <taxon>Bacteria</taxon>
        <taxon>Bacillati</taxon>
        <taxon>Bacillota</taxon>
        <taxon>Clostridia</taxon>
        <taxon>Eubacteriales</taxon>
        <taxon>Clostridiales Family XVII. Incertae Sedis</taxon>
        <taxon>Sulfobacillus</taxon>
    </lineage>
</organism>
<reference evidence="1 2" key="1">
    <citation type="submission" date="2020-04" db="EMBL/GenBank/DDBJ databases">
        <authorList>
            <person name="Zhang R."/>
            <person name="Schippers A."/>
        </authorList>
    </citation>
    <scope>NUCLEOTIDE SEQUENCE [LARGE SCALE GENOMIC DNA]</scope>
    <source>
        <strain evidence="1 2">DSM 109850</strain>
    </source>
</reference>
<evidence type="ECO:0000313" key="2">
    <source>
        <dbReference type="Proteomes" id="UP000533476"/>
    </source>
</evidence>
<keyword evidence="2" id="KW-1185">Reference proteome</keyword>
<comment type="caution">
    <text evidence="1">The sequence shown here is derived from an EMBL/GenBank/DDBJ whole genome shotgun (WGS) entry which is preliminary data.</text>
</comment>
<gene>
    <name evidence="1" type="ORF">HIJ39_07560</name>
</gene>